<dbReference type="InterPro" id="IPR002701">
    <property type="entry name" value="CM_II_prokaryot"/>
</dbReference>
<evidence type="ECO:0000259" key="23">
    <source>
        <dbReference type="PROSITE" id="PS51171"/>
    </source>
</evidence>
<dbReference type="InterPro" id="IPR036979">
    <property type="entry name" value="CM_dom_sf"/>
</dbReference>
<keyword evidence="10" id="KW-0021">Allosteric enzyme</keyword>
<keyword evidence="13" id="KW-0584">Phenylalanine biosynthesis</keyword>
<evidence type="ECO:0000256" key="18">
    <source>
        <dbReference type="ARBA" id="ARBA00031520"/>
    </source>
</evidence>
<evidence type="ECO:0000256" key="19">
    <source>
        <dbReference type="ARBA" id="ARBA00047848"/>
    </source>
</evidence>
<feature type="binding site" evidence="20">
    <location>
        <position position="57"/>
    </location>
    <ligand>
        <name>substrate</name>
    </ligand>
</feature>
<dbReference type="SUPFAM" id="SSF55021">
    <property type="entry name" value="ACT-like"/>
    <property type="match status" value="1"/>
</dbReference>
<keyword evidence="12" id="KW-0057">Aromatic amino acid biosynthesis</keyword>
<dbReference type="PROSITE" id="PS51168">
    <property type="entry name" value="CHORISMATE_MUT_2"/>
    <property type="match status" value="1"/>
</dbReference>
<evidence type="ECO:0000256" key="16">
    <source>
        <dbReference type="ARBA" id="ARBA00023268"/>
    </source>
</evidence>
<dbReference type="EC" id="5.4.99.5" evidence="6"/>
<feature type="domain" description="Chorismate mutase" evidence="22">
    <location>
        <begin position="6"/>
        <end position="97"/>
    </location>
</feature>
<dbReference type="Gene3D" id="3.40.190.10">
    <property type="entry name" value="Periplasmic binding protein-like II"/>
    <property type="match status" value="2"/>
</dbReference>
<evidence type="ECO:0000313" key="25">
    <source>
        <dbReference type="Proteomes" id="UP000298603"/>
    </source>
</evidence>
<evidence type="ECO:0000256" key="11">
    <source>
        <dbReference type="ARBA" id="ARBA00022605"/>
    </source>
</evidence>
<dbReference type="EMBL" id="CP032996">
    <property type="protein sequence ID" value="QCI27256.1"/>
    <property type="molecule type" value="Genomic_DNA"/>
</dbReference>
<comment type="catalytic activity">
    <reaction evidence="19">
        <text>prephenate + H(+) = 3-phenylpyruvate + CO2 + H2O</text>
        <dbReference type="Rhea" id="RHEA:21648"/>
        <dbReference type="ChEBI" id="CHEBI:15377"/>
        <dbReference type="ChEBI" id="CHEBI:15378"/>
        <dbReference type="ChEBI" id="CHEBI:16526"/>
        <dbReference type="ChEBI" id="CHEBI:18005"/>
        <dbReference type="ChEBI" id="CHEBI:29934"/>
        <dbReference type="EC" id="4.2.1.51"/>
    </reaction>
</comment>
<evidence type="ECO:0000256" key="4">
    <source>
        <dbReference type="ARBA" id="ARBA00004741"/>
    </source>
</evidence>
<accession>A0A4D6YBH2</accession>
<dbReference type="PANTHER" id="PTHR21022">
    <property type="entry name" value="PREPHENATE DEHYDRATASE P PROTEIN"/>
    <property type="match status" value="1"/>
</dbReference>
<keyword evidence="15" id="KW-0456">Lyase</keyword>
<dbReference type="InterPro" id="IPR001086">
    <property type="entry name" value="Preph_deHydtase"/>
</dbReference>
<keyword evidence="9" id="KW-0963">Cytoplasm</keyword>
<dbReference type="AlphaFoldDB" id="A0A4D6YBH2"/>
<feature type="site" description="Essential for prephenate dehydratase activity" evidence="21">
    <location>
        <position position="283"/>
    </location>
</feature>
<evidence type="ECO:0000256" key="12">
    <source>
        <dbReference type="ARBA" id="ARBA00023141"/>
    </source>
</evidence>
<evidence type="ECO:0000256" key="15">
    <source>
        <dbReference type="ARBA" id="ARBA00023239"/>
    </source>
</evidence>
<dbReference type="UniPathway" id="UPA00120">
    <property type="reaction ID" value="UER00203"/>
</dbReference>
<dbReference type="Gene3D" id="1.20.59.10">
    <property type="entry name" value="Chorismate mutase"/>
    <property type="match status" value="1"/>
</dbReference>
<comment type="pathway">
    <text evidence="4">Amino-acid biosynthesis; L-phenylalanine biosynthesis; phenylpyruvate from prephenate: step 1/1.</text>
</comment>
<comment type="catalytic activity">
    <reaction evidence="1">
        <text>chorismate = prephenate</text>
        <dbReference type="Rhea" id="RHEA:13897"/>
        <dbReference type="ChEBI" id="CHEBI:29748"/>
        <dbReference type="ChEBI" id="CHEBI:29934"/>
        <dbReference type="EC" id="5.4.99.5"/>
    </reaction>
</comment>
<dbReference type="InterPro" id="IPR008242">
    <property type="entry name" value="Chor_mutase/pphenate_deHydtase"/>
</dbReference>
<comment type="pathway">
    <text evidence="5">Metabolic intermediate biosynthesis; prephenate biosynthesis; prephenate from chorismate: step 1/1.</text>
</comment>
<reference evidence="24 25" key="1">
    <citation type="submission" date="2018-10" db="EMBL/GenBank/DDBJ databases">
        <title>Comparative functional genomics of the obligate endosymbiont Buchnera aphidicola.</title>
        <authorList>
            <person name="Chong R.A."/>
        </authorList>
    </citation>
    <scope>NUCLEOTIDE SEQUENCE [LARGE SCALE GENOMIC DNA]</scope>
    <source>
        <strain evidence="24 25">Tma</strain>
    </source>
</reference>
<keyword evidence="14" id="KW-0413">Isomerase</keyword>
<dbReference type="GO" id="GO:0009094">
    <property type="term" value="P:L-phenylalanine biosynthetic process"/>
    <property type="evidence" value="ECO:0007669"/>
    <property type="project" value="UniProtKB-UniPathway"/>
</dbReference>
<evidence type="ECO:0000256" key="1">
    <source>
        <dbReference type="ARBA" id="ARBA00000824"/>
    </source>
</evidence>
<feature type="binding site" evidence="20">
    <location>
        <position position="93"/>
    </location>
    <ligand>
        <name>substrate</name>
    </ligand>
</feature>
<feature type="binding site" evidence="20">
    <location>
        <position position="44"/>
    </location>
    <ligand>
        <name>substrate</name>
    </ligand>
</feature>
<evidence type="ECO:0000256" key="3">
    <source>
        <dbReference type="ARBA" id="ARBA00004496"/>
    </source>
</evidence>
<evidence type="ECO:0000256" key="14">
    <source>
        <dbReference type="ARBA" id="ARBA00023235"/>
    </source>
</evidence>
<evidence type="ECO:0000256" key="5">
    <source>
        <dbReference type="ARBA" id="ARBA00004817"/>
    </source>
</evidence>
<dbReference type="Proteomes" id="UP000298603">
    <property type="component" value="Chromosome"/>
</dbReference>
<dbReference type="PANTHER" id="PTHR21022:SF19">
    <property type="entry name" value="PREPHENATE DEHYDRATASE-RELATED"/>
    <property type="match status" value="1"/>
</dbReference>
<evidence type="ECO:0000313" key="24">
    <source>
        <dbReference type="EMBL" id="QCI27256.1"/>
    </source>
</evidence>
<dbReference type="Gene3D" id="3.30.70.260">
    <property type="match status" value="1"/>
</dbReference>
<dbReference type="EC" id="4.2.1.51" evidence="7"/>
<keyword evidence="16" id="KW-0511">Multifunctional enzyme</keyword>
<comment type="function">
    <text evidence="2">Catalyzes the Claisen rearrangement of chorismate to prephenate and the decarboxylation/dehydration of prephenate to phenylpyruvate.</text>
</comment>
<dbReference type="FunFam" id="3.40.190.10:FF:000034">
    <property type="entry name" value="Chorismate mutase/prephenate dehydratase"/>
    <property type="match status" value="1"/>
</dbReference>
<dbReference type="SUPFAM" id="SSF48600">
    <property type="entry name" value="Chorismate mutase II"/>
    <property type="match status" value="1"/>
</dbReference>
<dbReference type="InterPro" id="IPR018528">
    <property type="entry name" value="Preph_deHydtase_CS"/>
</dbReference>
<dbReference type="Pfam" id="PF01817">
    <property type="entry name" value="CM_2"/>
    <property type="match status" value="1"/>
</dbReference>
<feature type="binding site" evidence="20">
    <location>
        <position position="16"/>
    </location>
    <ligand>
        <name>substrate</name>
    </ligand>
</feature>
<dbReference type="PIRSF" id="PIRSF001500">
    <property type="entry name" value="Chor_mut_pdt_Ppr"/>
    <property type="match status" value="1"/>
</dbReference>
<dbReference type="SUPFAM" id="SSF53850">
    <property type="entry name" value="Periplasmic binding protein-like II"/>
    <property type="match status" value="1"/>
</dbReference>
<gene>
    <name evidence="24" type="ORF">D9V81_01350</name>
</gene>
<evidence type="ECO:0000259" key="22">
    <source>
        <dbReference type="PROSITE" id="PS51168"/>
    </source>
</evidence>
<organism evidence="24 25">
    <name type="scientific">Buchnera aphidicola</name>
    <name type="common">Therioaphis trifolii</name>
    <dbReference type="NCBI Taxonomy" id="1241884"/>
    <lineage>
        <taxon>Bacteria</taxon>
        <taxon>Pseudomonadati</taxon>
        <taxon>Pseudomonadota</taxon>
        <taxon>Gammaproteobacteria</taxon>
        <taxon>Enterobacterales</taxon>
        <taxon>Erwiniaceae</taxon>
        <taxon>Buchnera</taxon>
    </lineage>
</organism>
<keyword evidence="11" id="KW-0028">Amino-acid biosynthesis</keyword>
<evidence type="ECO:0000256" key="17">
    <source>
        <dbReference type="ARBA" id="ARBA00031175"/>
    </source>
</evidence>
<evidence type="ECO:0000256" key="20">
    <source>
        <dbReference type="PIRSR" id="PIRSR001500-1"/>
    </source>
</evidence>
<keyword evidence="25" id="KW-1185">Reference proteome</keyword>
<dbReference type="InterPro" id="IPR036263">
    <property type="entry name" value="Chorismate_II_sf"/>
</dbReference>
<feature type="domain" description="Prephenate dehydratase" evidence="23">
    <location>
        <begin position="110"/>
        <end position="290"/>
    </location>
</feature>
<evidence type="ECO:0000256" key="8">
    <source>
        <dbReference type="ARBA" id="ARBA00014401"/>
    </source>
</evidence>
<dbReference type="Pfam" id="PF00800">
    <property type="entry name" value="PDT"/>
    <property type="match status" value="1"/>
</dbReference>
<evidence type="ECO:0000256" key="10">
    <source>
        <dbReference type="ARBA" id="ARBA00022533"/>
    </source>
</evidence>
<sequence>MSIKIMELKTILQKLRNKINKIDELILELLFKRRKIAIKIAKKKIINKFPIKDKNREQELLKKLINFGKKLKLSKKYIQEIFNIIIHDSIEIQKKIKIEKKNNNDNNQLEIACIGPKGSYSYIAAIKYMKKYKKNYFIKKYNNFEDIFNSIKKNKFNYAIIPIENNYSGFIPEVYKLLIKKNIKIIGDFYLPIQHCVLTKPNIIFKDIKKIYSHNQAFKQCSNFIKKFHYLKIKYTNSTSEAMKIISTSNKNNIAAIGDKNNSKFYKLNVILENISNQINNKTRFLILNNYDINKINSQKKNITLILKTKQILLFYIIQILYTNKIEIIKLKLNSYHKNQIKEIIYLEIEIKKEKKIKKILKILEEKDIIIKNLGSYSRLNISK</sequence>
<evidence type="ECO:0000256" key="13">
    <source>
        <dbReference type="ARBA" id="ARBA00023222"/>
    </source>
</evidence>
<dbReference type="CDD" id="cd13631">
    <property type="entry name" value="PBP2_Ct-PDT_like"/>
    <property type="match status" value="1"/>
</dbReference>
<evidence type="ECO:0000256" key="2">
    <source>
        <dbReference type="ARBA" id="ARBA00002364"/>
    </source>
</evidence>
<dbReference type="SMART" id="SM00830">
    <property type="entry name" value="CM_2"/>
    <property type="match status" value="1"/>
</dbReference>
<dbReference type="OrthoDB" id="9802281at2"/>
<evidence type="ECO:0000256" key="7">
    <source>
        <dbReference type="ARBA" id="ARBA00013147"/>
    </source>
</evidence>
<name>A0A4D6YBH2_9GAMM</name>
<dbReference type="PROSITE" id="PS00857">
    <property type="entry name" value="PREPHENATE_DEHYDR_1"/>
    <property type="match status" value="1"/>
</dbReference>
<comment type="subcellular location">
    <subcellularLocation>
        <location evidence="3">Cytoplasm</location>
    </subcellularLocation>
</comment>
<proteinExistence type="predicted"/>
<evidence type="ECO:0000256" key="21">
    <source>
        <dbReference type="PIRSR" id="PIRSR001500-2"/>
    </source>
</evidence>
<dbReference type="PROSITE" id="PS51171">
    <property type="entry name" value="PREPHENATE_DEHYDR_3"/>
    <property type="match status" value="1"/>
</dbReference>
<evidence type="ECO:0000256" key="9">
    <source>
        <dbReference type="ARBA" id="ARBA00022490"/>
    </source>
</evidence>
<dbReference type="InterPro" id="IPR045865">
    <property type="entry name" value="ACT-like_dom_sf"/>
</dbReference>
<dbReference type="GO" id="GO:0004106">
    <property type="term" value="F:chorismate mutase activity"/>
    <property type="evidence" value="ECO:0007669"/>
    <property type="project" value="UniProtKB-EC"/>
</dbReference>
<feature type="binding site" evidence="20">
    <location>
        <position position="53"/>
    </location>
    <ligand>
        <name>substrate</name>
    </ligand>
</feature>
<dbReference type="GO" id="GO:0005737">
    <property type="term" value="C:cytoplasm"/>
    <property type="evidence" value="ECO:0007669"/>
    <property type="project" value="UniProtKB-SubCell"/>
</dbReference>
<feature type="binding site" evidence="20">
    <location>
        <position position="89"/>
    </location>
    <ligand>
        <name>substrate</name>
    </ligand>
</feature>
<feature type="binding site" evidence="20">
    <location>
        <position position="33"/>
    </location>
    <ligand>
        <name>substrate</name>
    </ligand>
</feature>
<protein>
    <recommendedName>
        <fullName evidence="8">Bifunctional chorismate mutase/prephenate dehydratase</fullName>
        <ecNumber evidence="7">4.2.1.51</ecNumber>
        <ecNumber evidence="6">5.4.99.5</ecNumber>
    </recommendedName>
    <alternativeName>
        <fullName evidence="18">Chorismate mutase-prephenate dehydratase</fullName>
    </alternativeName>
    <alternativeName>
        <fullName evidence="17">p-protein</fullName>
    </alternativeName>
</protein>
<dbReference type="GO" id="GO:0004664">
    <property type="term" value="F:prephenate dehydratase activity"/>
    <property type="evidence" value="ECO:0007669"/>
    <property type="project" value="UniProtKB-EC"/>
</dbReference>
<dbReference type="GO" id="GO:0046417">
    <property type="term" value="P:chorismate metabolic process"/>
    <property type="evidence" value="ECO:0007669"/>
    <property type="project" value="InterPro"/>
</dbReference>
<evidence type="ECO:0000256" key="6">
    <source>
        <dbReference type="ARBA" id="ARBA00012404"/>
    </source>
</evidence>
<dbReference type="UniPathway" id="UPA00121">
    <property type="reaction ID" value="UER00345"/>
</dbReference>